<evidence type="ECO:0000256" key="6">
    <source>
        <dbReference type="ARBA" id="ARBA00023002"/>
    </source>
</evidence>
<gene>
    <name evidence="10" type="ORF">O0V09_05345</name>
</gene>
<keyword evidence="4" id="KW-0285">Flavoprotein</keyword>
<dbReference type="RefSeq" id="WP_258330765.1">
    <property type="nucleotide sequence ID" value="NZ_JAPTGG010000003.1"/>
</dbReference>
<keyword evidence="10" id="KW-0830">Ubiquinone</keyword>
<dbReference type="GO" id="GO:0004497">
    <property type="term" value="F:monooxygenase activity"/>
    <property type="evidence" value="ECO:0007669"/>
    <property type="project" value="UniProtKB-KW"/>
</dbReference>
<evidence type="ECO:0000256" key="2">
    <source>
        <dbReference type="ARBA" id="ARBA00004749"/>
    </source>
</evidence>
<evidence type="ECO:0000313" key="10">
    <source>
        <dbReference type="EMBL" id="MCZ0864613.1"/>
    </source>
</evidence>
<comment type="pathway">
    <text evidence="2">Cofactor biosynthesis; ubiquinone biosynthesis.</text>
</comment>
<dbReference type="InterPro" id="IPR018168">
    <property type="entry name" value="Ubi_Hdrlase_CS"/>
</dbReference>
<dbReference type="PANTHER" id="PTHR43876:SF7">
    <property type="entry name" value="UBIQUINONE BIOSYNTHESIS MONOOXYGENASE COQ6, MITOCHONDRIAL"/>
    <property type="match status" value="1"/>
</dbReference>
<proteinExistence type="inferred from homology"/>
<dbReference type="GO" id="GO:0016705">
    <property type="term" value="F:oxidoreductase activity, acting on paired donors, with incorporation or reduction of molecular oxygen"/>
    <property type="evidence" value="ECO:0007669"/>
    <property type="project" value="InterPro"/>
</dbReference>
<dbReference type="Proteomes" id="UP001069090">
    <property type="component" value="Unassembled WGS sequence"/>
</dbReference>
<comment type="caution">
    <text evidence="10">The sequence shown here is derived from an EMBL/GenBank/DDBJ whole genome shotgun (WGS) entry which is preliminary data.</text>
</comment>
<dbReference type="InterPro" id="IPR010971">
    <property type="entry name" value="UbiH/COQ6"/>
</dbReference>
<dbReference type="InterPro" id="IPR051205">
    <property type="entry name" value="UbiH/COQ6_monooxygenase"/>
</dbReference>
<accession>A0A9J6RKU4</accession>
<evidence type="ECO:0000256" key="1">
    <source>
        <dbReference type="ARBA" id="ARBA00001974"/>
    </source>
</evidence>
<keyword evidence="5" id="KW-0274">FAD</keyword>
<dbReference type="InterPro" id="IPR036188">
    <property type="entry name" value="FAD/NAD-bd_sf"/>
</dbReference>
<dbReference type="GO" id="GO:0071949">
    <property type="term" value="F:FAD binding"/>
    <property type="evidence" value="ECO:0007669"/>
    <property type="project" value="InterPro"/>
</dbReference>
<dbReference type="SUPFAM" id="SSF51905">
    <property type="entry name" value="FAD/NAD(P)-binding domain"/>
    <property type="match status" value="1"/>
</dbReference>
<dbReference type="AlphaFoldDB" id="A0A9J6RKU4"/>
<evidence type="ECO:0000256" key="3">
    <source>
        <dbReference type="ARBA" id="ARBA00005349"/>
    </source>
</evidence>
<protein>
    <submittedName>
        <fullName evidence="10">UbiH/UbiF/VisC/COQ6 family ubiquinone biosynthesis hydroxylase</fullName>
    </submittedName>
</protein>
<comment type="cofactor">
    <cofactor evidence="1">
        <name>FAD</name>
        <dbReference type="ChEBI" id="CHEBI:57692"/>
    </cofactor>
</comment>
<keyword evidence="11" id="KW-1185">Reference proteome</keyword>
<comment type="similarity">
    <text evidence="3">Belongs to the UbiH/COQ6 family.</text>
</comment>
<reference evidence="10 11" key="1">
    <citation type="submission" date="2022-12" db="EMBL/GenBank/DDBJ databases">
        <title>Dasania phycosphaerae sp. nov., isolated from particulate material of the south coast of Korea.</title>
        <authorList>
            <person name="Jiang Y."/>
        </authorList>
    </citation>
    <scope>NUCLEOTIDE SEQUENCE [LARGE SCALE GENOMIC DNA]</scope>
    <source>
        <strain evidence="10 11">GY-19</strain>
    </source>
</reference>
<organism evidence="10 11">
    <name type="scientific">Dasania phycosphaerae</name>
    <dbReference type="NCBI Taxonomy" id="2950436"/>
    <lineage>
        <taxon>Bacteria</taxon>
        <taxon>Pseudomonadati</taxon>
        <taxon>Pseudomonadota</taxon>
        <taxon>Gammaproteobacteria</taxon>
        <taxon>Cellvibrionales</taxon>
        <taxon>Spongiibacteraceae</taxon>
        <taxon>Dasania</taxon>
    </lineage>
</organism>
<keyword evidence="7" id="KW-0503">Monooxygenase</keyword>
<dbReference type="Gene3D" id="3.50.50.60">
    <property type="entry name" value="FAD/NAD(P)-binding domain"/>
    <property type="match status" value="2"/>
</dbReference>
<dbReference type="InterPro" id="IPR002938">
    <property type="entry name" value="FAD-bd"/>
</dbReference>
<comment type="subunit">
    <text evidence="8">Component of the Ubi complex metabolon, which regroups five ubiquinone biosynthesis proteins (UbiE, UbiF, UbiG, UbiH and UbiI) and two accessory factors (UbiK and the lipid-binding protein UbiJ).</text>
</comment>
<evidence type="ECO:0000259" key="9">
    <source>
        <dbReference type="Pfam" id="PF01494"/>
    </source>
</evidence>
<dbReference type="PROSITE" id="PS01304">
    <property type="entry name" value="UBIH"/>
    <property type="match status" value="1"/>
</dbReference>
<keyword evidence="6" id="KW-0560">Oxidoreductase</keyword>
<dbReference type="FunFam" id="3.50.50.60:FF:000021">
    <property type="entry name" value="Ubiquinone biosynthesis monooxygenase COQ6"/>
    <property type="match status" value="1"/>
</dbReference>
<dbReference type="GO" id="GO:0110142">
    <property type="term" value="C:ubiquinone biosynthesis complex"/>
    <property type="evidence" value="ECO:0007669"/>
    <property type="project" value="UniProtKB-ARBA"/>
</dbReference>
<feature type="domain" description="FAD-binding" evidence="9">
    <location>
        <begin position="12"/>
        <end position="360"/>
    </location>
</feature>
<dbReference type="GO" id="GO:0006744">
    <property type="term" value="P:ubiquinone biosynthetic process"/>
    <property type="evidence" value="ECO:0007669"/>
    <property type="project" value="InterPro"/>
</dbReference>
<dbReference type="Pfam" id="PF01494">
    <property type="entry name" value="FAD_binding_3"/>
    <property type="match status" value="1"/>
</dbReference>
<evidence type="ECO:0000256" key="8">
    <source>
        <dbReference type="ARBA" id="ARBA00065734"/>
    </source>
</evidence>
<evidence type="ECO:0000256" key="5">
    <source>
        <dbReference type="ARBA" id="ARBA00022827"/>
    </source>
</evidence>
<evidence type="ECO:0000313" key="11">
    <source>
        <dbReference type="Proteomes" id="UP001069090"/>
    </source>
</evidence>
<evidence type="ECO:0000256" key="7">
    <source>
        <dbReference type="ARBA" id="ARBA00023033"/>
    </source>
</evidence>
<dbReference type="PRINTS" id="PR00420">
    <property type="entry name" value="RNGMNOXGNASE"/>
</dbReference>
<dbReference type="PANTHER" id="PTHR43876">
    <property type="entry name" value="UBIQUINONE BIOSYNTHESIS MONOOXYGENASE COQ6, MITOCHONDRIAL"/>
    <property type="match status" value="1"/>
</dbReference>
<dbReference type="EMBL" id="JAPTGG010000003">
    <property type="protein sequence ID" value="MCZ0864613.1"/>
    <property type="molecule type" value="Genomic_DNA"/>
</dbReference>
<sequence length="412" mass="44799">MSATHSASHSFDLIIVGAGLAGAALACVVAQANKELRIAMVEAQTLPAEPPSLAQAVQGFDPRVSALTLASQQLLQGIGVWPAIISQRAEAYSHMQVWDAEGTGSVSFEAAEVNQPCLGYIVENRITLSALLNTLKGLANVQCFNPAKVAALESEPQQRCLRLEDGQRLSAPLMVAADGANSLLRQQAGFAVREWDYQHRAIVATVQTELPHQHTAWQRFLPQGPLAFLPLAAAAEADSHFCSIVWSAVPEYAQQLMALDDQTFAQQLAAAFEHKLGAVQALSQRYSFPLQQRHAVDYIQPGLALVGDAAHSIHPLAGQGINLGFSDVAVLAEEILRASQRGLALADYSILQRYQRRRKADNLSMMLAMDGFKRLFAETNIALRWLRNTGMNSFNRSPAIKRKIMRSAMGLN</sequence>
<dbReference type="NCBIfam" id="TIGR01988">
    <property type="entry name" value="Ubi-OHases"/>
    <property type="match status" value="1"/>
</dbReference>
<name>A0A9J6RKU4_9GAMM</name>
<evidence type="ECO:0000256" key="4">
    <source>
        <dbReference type="ARBA" id="ARBA00022630"/>
    </source>
</evidence>